<dbReference type="eggNOG" id="COG0702">
    <property type="taxonomic scope" value="Bacteria"/>
</dbReference>
<feature type="transmembrane region" description="Helical" evidence="1">
    <location>
        <begin position="377"/>
        <end position="396"/>
    </location>
</feature>
<dbReference type="PANTHER" id="PTHR12126:SF11">
    <property type="entry name" value="NADH DEHYDROGENASE [UBIQUINONE] 1 ALPHA SUBCOMPLEX SUBUNIT 9, MITOCHONDRIAL"/>
    <property type="match status" value="1"/>
</dbReference>
<organism evidence="3 4">
    <name type="scientific">Mesorhizobium opportunistum (strain LMG 24607 / HAMBI 3007 / WSM2075)</name>
    <dbReference type="NCBI Taxonomy" id="536019"/>
    <lineage>
        <taxon>Bacteria</taxon>
        <taxon>Pseudomonadati</taxon>
        <taxon>Pseudomonadota</taxon>
        <taxon>Alphaproteobacteria</taxon>
        <taxon>Hyphomicrobiales</taxon>
        <taxon>Phyllobacteriaceae</taxon>
        <taxon>Mesorhizobium</taxon>
    </lineage>
</organism>
<dbReference type="Proteomes" id="UP000001623">
    <property type="component" value="Chromosome"/>
</dbReference>
<dbReference type="InterPro" id="IPR025695">
    <property type="entry name" value="DoxX-like"/>
</dbReference>
<evidence type="ECO:0000259" key="2">
    <source>
        <dbReference type="Pfam" id="PF13460"/>
    </source>
</evidence>
<accession>F7Y9Q1</accession>
<evidence type="ECO:0000256" key="1">
    <source>
        <dbReference type="SAM" id="Phobius"/>
    </source>
</evidence>
<keyword evidence="1" id="KW-0472">Membrane</keyword>
<dbReference type="SUPFAM" id="SSF51735">
    <property type="entry name" value="NAD(P)-binding Rossmann-fold domains"/>
    <property type="match status" value="1"/>
</dbReference>
<dbReference type="InterPro" id="IPR051207">
    <property type="entry name" value="ComplexI_NDUFA9_subunit"/>
</dbReference>
<evidence type="ECO:0000313" key="3">
    <source>
        <dbReference type="EMBL" id="AEH88777.1"/>
    </source>
</evidence>
<keyword evidence="1" id="KW-0812">Transmembrane</keyword>
<evidence type="ECO:0000313" key="4">
    <source>
        <dbReference type="Proteomes" id="UP000001623"/>
    </source>
</evidence>
<dbReference type="InterPro" id="IPR036291">
    <property type="entry name" value="NAD(P)-bd_dom_sf"/>
</dbReference>
<feature type="transmembrane region" description="Helical" evidence="1">
    <location>
        <begin position="341"/>
        <end position="371"/>
    </location>
</feature>
<protein>
    <submittedName>
        <fullName evidence="3">NAD-dependent epimerase/dehydratase</fullName>
    </submittedName>
</protein>
<reference evidence="3 4" key="1">
    <citation type="submission" date="2010-10" db="EMBL/GenBank/DDBJ databases">
        <title>Complete sequence of Mesorhizobium opportunistum WSM2075.</title>
        <authorList>
            <consortium name="US DOE Joint Genome Institute"/>
            <person name="Lucas S."/>
            <person name="Copeland A."/>
            <person name="Lapidus A."/>
            <person name="Cheng J.-F."/>
            <person name="Bruce D."/>
            <person name="Goodwin L."/>
            <person name="Pitluck S."/>
            <person name="Chertkov O."/>
            <person name="Misra M."/>
            <person name="Detter J.C."/>
            <person name="Han C."/>
            <person name="Tapia R."/>
            <person name="Land M."/>
            <person name="Hauser L."/>
            <person name="Kyrpides N."/>
            <person name="Ovchinnikova G."/>
            <person name="Mavrommatis K.M."/>
            <person name="Tiwari R.P."/>
            <person name="Howieson J.G."/>
            <person name="O'Hara G.W."/>
            <person name="Nandasena K.G."/>
            <person name="Woyke T."/>
        </authorList>
    </citation>
    <scope>NUCLEOTIDE SEQUENCE [LARGE SCALE GENOMIC DNA]</scope>
    <source>
        <strain evidence="4">LMG 24607 / HAMBI 3007 / WSM2075</strain>
    </source>
</reference>
<dbReference type="STRING" id="536019.Mesop_4348"/>
<gene>
    <name evidence="3" type="ordered locus">Mesop_4348</name>
</gene>
<dbReference type="Gene3D" id="3.40.50.720">
    <property type="entry name" value="NAD(P)-binding Rossmann-like Domain"/>
    <property type="match status" value="1"/>
</dbReference>
<dbReference type="HOGENOM" id="CLU_007383_6_5_5"/>
<dbReference type="InterPro" id="IPR016040">
    <property type="entry name" value="NAD(P)-bd_dom"/>
</dbReference>
<keyword evidence="1" id="KW-1133">Transmembrane helix</keyword>
<proteinExistence type="predicted"/>
<sequence length="428" mass="45995">MKVLVTGASGLIGDALCARLTGEEHEVVRVLHRPGTGVHPDIPTISLDMARALRPEDWTPYLAGVDAVVNCAGVLQDSARENTRHVHSTGASALFIACEQADVNKVIHFSAIGVDRQQPSAFSISKLAGDEALMARSLDWVILRPSVVLGRPAFGASALFRGLAALPLLPVMPDTGRLQVVQLDDVISTVLFFLEPGSPSRLTLDLAGPEALSMREVVGCYRRWFGWSSAQEFILPNWTAATLYRLGDAAAQLGWRPPMRTNAAKEITRGAVGDPQPWMRVTAIQPSSLTAALCLNPATVQERWFAGLYFVKPALFVVLPLFWILTGIISLTAGWRSGVDLLIGTAAGALAEPAVVAGALADMVVGAFIAWRPTSRLGLFGAIAVTLFYAIAGSILRPDLWYEPLGPLLKIFPILVLHFAALAILEER</sequence>
<dbReference type="EMBL" id="CP002279">
    <property type="protein sequence ID" value="AEH88777.1"/>
    <property type="molecule type" value="Genomic_DNA"/>
</dbReference>
<feature type="transmembrane region" description="Helical" evidence="1">
    <location>
        <begin position="408"/>
        <end position="425"/>
    </location>
</feature>
<dbReference type="Pfam" id="PF13460">
    <property type="entry name" value="NAD_binding_10"/>
    <property type="match status" value="1"/>
</dbReference>
<dbReference type="GO" id="GO:0044877">
    <property type="term" value="F:protein-containing complex binding"/>
    <property type="evidence" value="ECO:0007669"/>
    <property type="project" value="TreeGrafter"/>
</dbReference>
<dbReference type="AlphaFoldDB" id="F7Y9Q1"/>
<feature type="transmembrane region" description="Helical" evidence="1">
    <location>
        <begin position="304"/>
        <end position="329"/>
    </location>
</feature>
<dbReference type="RefSeq" id="WP_013895453.1">
    <property type="nucleotide sequence ID" value="NC_015675.1"/>
</dbReference>
<name>F7Y9Q1_MESOW</name>
<feature type="domain" description="NAD(P)-binding" evidence="2">
    <location>
        <begin position="7"/>
        <end position="149"/>
    </location>
</feature>
<dbReference type="KEGG" id="mop:Mesop_4348"/>
<dbReference type="PANTHER" id="PTHR12126">
    <property type="entry name" value="NADH-UBIQUINONE OXIDOREDUCTASE 39 KDA SUBUNIT-RELATED"/>
    <property type="match status" value="1"/>
</dbReference>
<dbReference type="Pfam" id="PF13781">
    <property type="entry name" value="DoxX_3"/>
    <property type="match status" value="1"/>
</dbReference>